<dbReference type="SUPFAM" id="SSF56349">
    <property type="entry name" value="DNA breaking-rejoining enzymes"/>
    <property type="match status" value="1"/>
</dbReference>
<sequence>MLGHTNIKTTQIYAKITNEKISQDMEILSHKLESLEKQITERL</sequence>
<dbReference type="HOGENOM" id="CLU_219114_0_0_10"/>
<dbReference type="InterPro" id="IPR011010">
    <property type="entry name" value="DNA_brk_join_enz"/>
</dbReference>
<keyword evidence="1" id="KW-0233">DNA recombination</keyword>
<reference evidence="2 3" key="1">
    <citation type="submission" date="2008-12" db="EMBL/GenBank/DDBJ databases">
        <authorList>
            <person name="Fulton L."/>
            <person name="Clifton S."/>
            <person name="Fulton B."/>
            <person name="Xu J."/>
            <person name="Minx P."/>
            <person name="Pepin K.H."/>
            <person name="Johnson M."/>
            <person name="Bhonagiri V."/>
            <person name="Nash W.E."/>
            <person name="Mardis E.R."/>
            <person name="Wilson R.K."/>
        </authorList>
    </citation>
    <scope>NUCLEOTIDE SEQUENCE [LARGE SCALE GENOMIC DNA]</scope>
    <source>
        <strain evidence="2 3">DSM 14838</strain>
    </source>
</reference>
<protein>
    <recommendedName>
        <fullName evidence="4">Tyr recombinase domain-containing protein</fullName>
    </recommendedName>
</protein>
<dbReference type="GO" id="GO:0006310">
    <property type="term" value="P:DNA recombination"/>
    <property type="evidence" value="ECO:0007669"/>
    <property type="project" value="UniProtKB-KW"/>
</dbReference>
<dbReference type="GO" id="GO:0003677">
    <property type="term" value="F:DNA binding"/>
    <property type="evidence" value="ECO:0007669"/>
    <property type="project" value="InterPro"/>
</dbReference>
<proteinExistence type="predicted"/>
<evidence type="ECO:0008006" key="4">
    <source>
        <dbReference type="Google" id="ProtNLM"/>
    </source>
</evidence>
<accession>E2NIY5</accession>
<comment type="caution">
    <text evidence="2">The sequence shown here is derived from an EMBL/GenBank/DDBJ whole genome shotgun (WGS) entry which is preliminary data.</text>
</comment>
<evidence type="ECO:0000256" key="1">
    <source>
        <dbReference type="ARBA" id="ARBA00023172"/>
    </source>
</evidence>
<evidence type="ECO:0000313" key="3">
    <source>
        <dbReference type="Proteomes" id="UP000003711"/>
    </source>
</evidence>
<reference evidence="2 3" key="2">
    <citation type="submission" date="2009-01" db="EMBL/GenBank/DDBJ databases">
        <title>Draft genome sequence of Bacteroides cellulosilyticus (DSM 14838).</title>
        <authorList>
            <person name="Sudarsanam P."/>
            <person name="Ley R."/>
            <person name="Guruge J."/>
            <person name="Turnbaugh P.J."/>
            <person name="Mahowald M."/>
            <person name="Liep D."/>
            <person name="Gordon J."/>
        </authorList>
    </citation>
    <scope>NUCLEOTIDE SEQUENCE [LARGE SCALE GENOMIC DNA]</scope>
    <source>
        <strain evidence="2 3">DSM 14838</strain>
    </source>
</reference>
<organism evidence="2 3">
    <name type="scientific">Bacteroides cellulosilyticus DSM 14838</name>
    <dbReference type="NCBI Taxonomy" id="537012"/>
    <lineage>
        <taxon>Bacteria</taxon>
        <taxon>Pseudomonadati</taxon>
        <taxon>Bacteroidota</taxon>
        <taxon>Bacteroidia</taxon>
        <taxon>Bacteroidales</taxon>
        <taxon>Bacteroidaceae</taxon>
        <taxon>Bacteroides</taxon>
    </lineage>
</organism>
<dbReference type="Proteomes" id="UP000003711">
    <property type="component" value="Unassembled WGS sequence"/>
</dbReference>
<dbReference type="GO" id="GO:0015074">
    <property type="term" value="P:DNA integration"/>
    <property type="evidence" value="ECO:0007669"/>
    <property type="project" value="InterPro"/>
</dbReference>
<dbReference type="AlphaFoldDB" id="E2NIY5"/>
<dbReference type="InterPro" id="IPR013762">
    <property type="entry name" value="Integrase-like_cat_sf"/>
</dbReference>
<dbReference type="EMBL" id="ACCH01000327">
    <property type="protein sequence ID" value="EEF88132.1"/>
    <property type="molecule type" value="Genomic_DNA"/>
</dbReference>
<evidence type="ECO:0000313" key="2">
    <source>
        <dbReference type="EMBL" id="EEF88132.1"/>
    </source>
</evidence>
<name>E2NIY5_9BACE</name>
<dbReference type="Gene3D" id="1.10.443.10">
    <property type="entry name" value="Intergrase catalytic core"/>
    <property type="match status" value="1"/>
</dbReference>
<gene>
    <name evidence="2" type="ORF">BACCELL_04271</name>
</gene>